<organism evidence="3">
    <name type="scientific">Pasteurella multocida</name>
    <dbReference type="NCBI Taxonomy" id="747"/>
    <lineage>
        <taxon>Bacteria</taxon>
        <taxon>Pseudomonadati</taxon>
        <taxon>Pseudomonadota</taxon>
        <taxon>Gammaproteobacteria</taxon>
        <taxon>Pasteurellales</taxon>
        <taxon>Pasteurellaceae</taxon>
        <taxon>Pasteurella</taxon>
    </lineage>
</organism>
<feature type="compositionally biased region" description="Basic and acidic residues" evidence="1">
    <location>
        <begin position="207"/>
        <end position="216"/>
    </location>
</feature>
<feature type="domain" description="Transglycosylase SLT" evidence="2">
    <location>
        <begin position="13"/>
        <end position="123"/>
    </location>
</feature>
<accession>A0A1X9ZDH6</accession>
<dbReference type="RefSeq" id="WP_117281811.1">
    <property type="nucleotide sequence ID" value="NZ_JAPRGM010000010.1"/>
</dbReference>
<dbReference type="CDD" id="cd16892">
    <property type="entry name" value="LT_VirB1-like"/>
    <property type="match status" value="1"/>
</dbReference>
<protein>
    <submittedName>
        <fullName evidence="3">Lytic transglycosylase</fullName>
    </submittedName>
</protein>
<dbReference type="InterPro" id="IPR023346">
    <property type="entry name" value="Lysozyme-like_dom_sf"/>
</dbReference>
<proteinExistence type="predicted"/>
<dbReference type="EMBL" id="KX753679">
    <property type="protein sequence ID" value="ARS43336.1"/>
    <property type="molecule type" value="Genomic_DNA"/>
</dbReference>
<dbReference type="Gene3D" id="1.10.530.10">
    <property type="match status" value="1"/>
</dbReference>
<dbReference type="InterPro" id="IPR008258">
    <property type="entry name" value="Transglycosylase_SLT_dom_1"/>
</dbReference>
<evidence type="ECO:0000256" key="1">
    <source>
        <dbReference type="SAM" id="MobiDB-lite"/>
    </source>
</evidence>
<gene>
    <name evidence="3" type="ORF">pRCADGH-2_004</name>
</gene>
<evidence type="ECO:0000313" key="3">
    <source>
        <dbReference type="EMBL" id="ARS43336.1"/>
    </source>
</evidence>
<sequence length="216" mass="24249">MSMTALQMIAICAPLVHPDTALSVMKEESKLNQFAIGVVDGWVKQPTDFNSAVLTAQQLEKEGKNYSVGLMQINKHNFSRYGVTLEQMFDPCNNLQVAQQILQDCYQRSGSVNDALSCYYSGNFLRGYKRDFRGTSYVERVHAQLFEPTPEKSFAIPSLKNEPLPVAAVAEVAKVTTTKKEKKPQQARKNRHQVRLYKNLPPVTPPAEDKKLASIN</sequence>
<dbReference type="SUPFAM" id="SSF53955">
    <property type="entry name" value="Lysozyme-like"/>
    <property type="match status" value="1"/>
</dbReference>
<feature type="compositionally biased region" description="Basic residues" evidence="1">
    <location>
        <begin position="180"/>
        <end position="195"/>
    </location>
</feature>
<dbReference type="AlphaFoldDB" id="A0A1X9ZDH6"/>
<dbReference type="Pfam" id="PF01464">
    <property type="entry name" value="SLT"/>
    <property type="match status" value="1"/>
</dbReference>
<name>A0A1X9ZDH6_PASMD</name>
<evidence type="ECO:0000259" key="2">
    <source>
        <dbReference type="Pfam" id="PF01464"/>
    </source>
</evidence>
<geneLocation type="plasmid" evidence="3">
    <name>pRCADGH-2</name>
</geneLocation>
<reference evidence="3" key="1">
    <citation type="submission" date="2016-08" db="EMBL/GenBank/DDBJ databases">
        <title>Molecular Characterization of plasmids with Antimicrobial Resistant Genes and Type IV Secretion System in Duck Isolate of Pasteurella multocida.</title>
        <authorList>
            <person name="Zhu D.-K."/>
            <person name="Zhou W.-S."/>
            <person name="Wang M.-S."/>
            <person name="Cheng A.-C."/>
        </authorList>
    </citation>
    <scope>NUCLEOTIDE SEQUENCE</scope>
    <source>
        <strain evidence="3">RCAD0259</strain>
        <plasmid evidence="3">pRCADGH-2</plasmid>
    </source>
</reference>
<keyword evidence="3" id="KW-0614">Plasmid</keyword>
<feature type="region of interest" description="Disordered" evidence="1">
    <location>
        <begin position="175"/>
        <end position="216"/>
    </location>
</feature>